<feature type="domain" description="HTH cro/C1-type" evidence="2">
    <location>
        <begin position="7"/>
        <end position="61"/>
    </location>
</feature>
<reference evidence="4" key="1">
    <citation type="submission" date="2017-02" db="EMBL/GenBank/DDBJ databases">
        <authorList>
            <person name="Varghese N."/>
            <person name="Submissions S."/>
        </authorList>
    </citation>
    <scope>NUCLEOTIDE SEQUENCE [LARGE SCALE GENOMIC DNA]</scope>
    <source>
        <strain evidence="4">ATCC 35199</strain>
    </source>
</reference>
<protein>
    <submittedName>
        <fullName evidence="3">Cupin domain protein</fullName>
    </submittedName>
</protein>
<dbReference type="GO" id="GO:0003700">
    <property type="term" value="F:DNA-binding transcription factor activity"/>
    <property type="evidence" value="ECO:0007669"/>
    <property type="project" value="TreeGrafter"/>
</dbReference>
<dbReference type="CDD" id="cd02209">
    <property type="entry name" value="cupin_XRE_C"/>
    <property type="match status" value="1"/>
</dbReference>
<evidence type="ECO:0000259" key="2">
    <source>
        <dbReference type="PROSITE" id="PS50943"/>
    </source>
</evidence>
<dbReference type="PANTHER" id="PTHR46797">
    <property type="entry name" value="HTH-TYPE TRANSCRIPTIONAL REGULATOR"/>
    <property type="match status" value="1"/>
</dbReference>
<dbReference type="EMBL" id="FUYN01000010">
    <property type="protein sequence ID" value="SKB71928.1"/>
    <property type="molecule type" value="Genomic_DNA"/>
</dbReference>
<organism evidence="3 4">
    <name type="scientific">Acetoanaerobium noterae</name>
    <dbReference type="NCBI Taxonomy" id="745369"/>
    <lineage>
        <taxon>Bacteria</taxon>
        <taxon>Bacillati</taxon>
        <taxon>Bacillota</taxon>
        <taxon>Clostridia</taxon>
        <taxon>Peptostreptococcales</taxon>
        <taxon>Filifactoraceae</taxon>
        <taxon>Acetoanaerobium</taxon>
    </lineage>
</organism>
<dbReference type="Gene3D" id="1.10.260.40">
    <property type="entry name" value="lambda repressor-like DNA-binding domains"/>
    <property type="match status" value="1"/>
</dbReference>
<dbReference type="SUPFAM" id="SSF51182">
    <property type="entry name" value="RmlC-like cupins"/>
    <property type="match status" value="1"/>
</dbReference>
<dbReference type="PANTHER" id="PTHR46797:SF2">
    <property type="entry name" value="TRANSCRIPTIONAL REGULATOR"/>
    <property type="match status" value="1"/>
</dbReference>
<dbReference type="Pfam" id="PF01381">
    <property type="entry name" value="HTH_3"/>
    <property type="match status" value="1"/>
</dbReference>
<accession>A0A1T5DJJ5</accession>
<evidence type="ECO:0000313" key="4">
    <source>
        <dbReference type="Proteomes" id="UP000243406"/>
    </source>
</evidence>
<dbReference type="PROSITE" id="PS50943">
    <property type="entry name" value="HTH_CROC1"/>
    <property type="match status" value="1"/>
</dbReference>
<dbReference type="Pfam" id="PF07883">
    <property type="entry name" value="Cupin_2"/>
    <property type="match status" value="1"/>
</dbReference>
<dbReference type="InterPro" id="IPR013096">
    <property type="entry name" value="Cupin_2"/>
</dbReference>
<dbReference type="Gene3D" id="2.60.120.10">
    <property type="entry name" value="Jelly Rolls"/>
    <property type="match status" value="1"/>
</dbReference>
<name>A0A1T5DJJ5_9FIRM</name>
<sequence length="187" mass="21187">MNIGKHLKKLRVEKGLSIRDISKSVDLSPAAWSNIERDVNSPTLATLSKICDALGVHLVDLLQQCKNESNKEEIVFRKDDRNQIIISGKSNIKYELASVSSNEFQILIVKMEKKCEFGYLSNEYPYDEIALVIKGRMELSLDDTIYILNEGDSIYLKSGSKYQYRNPDNASCEVIWAIQGAPKHSNE</sequence>
<dbReference type="CDD" id="cd00093">
    <property type="entry name" value="HTH_XRE"/>
    <property type="match status" value="1"/>
</dbReference>
<dbReference type="SUPFAM" id="SSF47413">
    <property type="entry name" value="lambda repressor-like DNA-binding domains"/>
    <property type="match status" value="1"/>
</dbReference>
<dbReference type="InterPro" id="IPR014710">
    <property type="entry name" value="RmlC-like_jellyroll"/>
</dbReference>
<dbReference type="GO" id="GO:0005829">
    <property type="term" value="C:cytosol"/>
    <property type="evidence" value="ECO:0007669"/>
    <property type="project" value="TreeGrafter"/>
</dbReference>
<dbReference type="AlphaFoldDB" id="A0A1T5DJJ5"/>
<dbReference type="GO" id="GO:0003677">
    <property type="term" value="F:DNA binding"/>
    <property type="evidence" value="ECO:0007669"/>
    <property type="project" value="UniProtKB-KW"/>
</dbReference>
<keyword evidence="1" id="KW-0238">DNA-binding</keyword>
<dbReference type="InterPro" id="IPR010982">
    <property type="entry name" value="Lambda_DNA-bd_dom_sf"/>
</dbReference>
<keyword evidence="4" id="KW-1185">Reference proteome</keyword>
<proteinExistence type="predicted"/>
<dbReference type="InterPro" id="IPR050807">
    <property type="entry name" value="TransReg_Diox_bact_type"/>
</dbReference>
<dbReference type="OrthoDB" id="9814553at2"/>
<gene>
    <name evidence="3" type="ORF">SAMN02745120_0026</name>
</gene>
<dbReference type="SMART" id="SM00530">
    <property type="entry name" value="HTH_XRE"/>
    <property type="match status" value="1"/>
</dbReference>
<dbReference type="RefSeq" id="WP_159446486.1">
    <property type="nucleotide sequence ID" value="NZ_CP154629.1"/>
</dbReference>
<evidence type="ECO:0000256" key="1">
    <source>
        <dbReference type="ARBA" id="ARBA00023125"/>
    </source>
</evidence>
<dbReference type="InterPro" id="IPR011051">
    <property type="entry name" value="RmlC_Cupin_sf"/>
</dbReference>
<dbReference type="Proteomes" id="UP000243406">
    <property type="component" value="Unassembled WGS sequence"/>
</dbReference>
<dbReference type="InterPro" id="IPR001387">
    <property type="entry name" value="Cro/C1-type_HTH"/>
</dbReference>
<evidence type="ECO:0000313" key="3">
    <source>
        <dbReference type="EMBL" id="SKB71928.1"/>
    </source>
</evidence>